<gene>
    <name evidence="4" type="ORF">RGQ29_019815</name>
</gene>
<dbReference type="Gene3D" id="3.40.50.980">
    <property type="match status" value="2"/>
</dbReference>
<reference evidence="4 5" key="1">
    <citation type="journal article" date="2023" name="G3 (Bethesda)">
        <title>A haplotype-resolved chromosome-scale genome for Quercus rubra L. provides insights into the genetics of adaptive traits for red oak species.</title>
        <authorList>
            <person name="Kapoor B."/>
            <person name="Jenkins J."/>
            <person name="Schmutz J."/>
            <person name="Zhebentyayeva T."/>
            <person name="Kuelheim C."/>
            <person name="Coggeshall M."/>
            <person name="Heim C."/>
            <person name="Lasky J.R."/>
            <person name="Leites L."/>
            <person name="Islam-Faridi N."/>
            <person name="Romero-Severson J."/>
            <person name="DeLeo V.L."/>
            <person name="Lucas S.M."/>
            <person name="Lazic D."/>
            <person name="Gailing O."/>
            <person name="Carlson J."/>
            <person name="Staton M."/>
        </authorList>
    </citation>
    <scope>NUCLEOTIDE SEQUENCE [LARGE SCALE GENOMIC DNA]</scope>
    <source>
        <strain evidence="4">Pseudo-F2</strain>
    </source>
</reference>
<dbReference type="Gene3D" id="3.30.300.30">
    <property type="match status" value="1"/>
</dbReference>
<dbReference type="Gene3D" id="2.30.38.10">
    <property type="entry name" value="Luciferase, Domain 3"/>
    <property type="match status" value="1"/>
</dbReference>
<dbReference type="InterPro" id="IPR000873">
    <property type="entry name" value="AMP-dep_synth/lig_dom"/>
</dbReference>
<evidence type="ECO:0000259" key="3">
    <source>
        <dbReference type="Pfam" id="PF13193"/>
    </source>
</evidence>
<dbReference type="PROSITE" id="PS00455">
    <property type="entry name" value="AMP_BINDING"/>
    <property type="match status" value="1"/>
</dbReference>
<evidence type="ECO:0000259" key="2">
    <source>
        <dbReference type="Pfam" id="PF00501"/>
    </source>
</evidence>
<keyword evidence="1" id="KW-0472">Membrane</keyword>
<feature type="transmembrane region" description="Helical" evidence="1">
    <location>
        <begin position="17"/>
        <end position="35"/>
    </location>
</feature>
<protein>
    <recommendedName>
        <fullName evidence="6">4-coumarate--CoA ligase</fullName>
    </recommendedName>
</protein>
<dbReference type="GO" id="GO:0006631">
    <property type="term" value="P:fatty acid metabolic process"/>
    <property type="evidence" value="ECO:0007669"/>
    <property type="project" value="TreeGrafter"/>
</dbReference>
<feature type="domain" description="AMP-binding enzyme C-terminal" evidence="3">
    <location>
        <begin position="350"/>
        <end position="443"/>
    </location>
</feature>
<dbReference type="Proteomes" id="UP001324115">
    <property type="component" value="Unassembled WGS sequence"/>
</dbReference>
<feature type="domain" description="AMP-dependent synthetase/ligase" evidence="2">
    <location>
        <begin position="14"/>
        <end position="279"/>
    </location>
</feature>
<dbReference type="InterPro" id="IPR025110">
    <property type="entry name" value="AMP-bd_C"/>
</dbReference>
<sequence>MINVNVNFCYSDMYMEWLLAIAFVGGIAAPLNYRWSFEEARLAMLVVRPVMLVTDESCHHWYSNFQKDDIPSLRWHVSLDSPSLDFVKMWNVLTTEMLKKNSISSLPLNYCWAHEGAVIICFTSGTTGRPKGVTLSHAALIIQSLSKIAIVGYGEDDVYLHTAPLCHIGGLSSAMTMLMVGGCHVLIPKFEPKSALEAIERHKVTSFITVPAIMAGIISLIRQKETWKGMETVNKILNGGGGLSIELIKDAALFFPRAKLLSAYGMTETCSSLTFMTIYDPTMKTYSQHHQTVANIKYWGEIPAKAAYSSNESWFDTGDVGSIDEYGNVWLIGRAKGQIKSGGENIYPEEVEGILLQHPGIVGTVIVGVPDAHLTEMVVACVELREHWHWSHGSFEHSSKNKVPVLSGAILRRYCREKNLTGFKIPKVFILWMEPFPATTTGKIKRDQVRREVISHLQSLHSSL</sequence>
<dbReference type="PANTHER" id="PTHR43201:SF32">
    <property type="entry name" value="2-SUCCINYLBENZOATE--COA LIGASE, CHLOROPLASTIC_PEROXISOMAL"/>
    <property type="match status" value="1"/>
</dbReference>
<proteinExistence type="predicted"/>
<evidence type="ECO:0008006" key="6">
    <source>
        <dbReference type="Google" id="ProtNLM"/>
    </source>
</evidence>
<dbReference type="CDD" id="cd04433">
    <property type="entry name" value="AFD_class_I"/>
    <property type="match status" value="1"/>
</dbReference>
<name>A0AAN7FA03_QUERU</name>
<comment type="caution">
    <text evidence="4">The sequence shown here is derived from an EMBL/GenBank/DDBJ whole genome shotgun (WGS) entry which is preliminary data.</text>
</comment>
<dbReference type="InterPro" id="IPR020845">
    <property type="entry name" value="AMP-binding_CS"/>
</dbReference>
<keyword evidence="1" id="KW-1133">Transmembrane helix</keyword>
<dbReference type="PANTHER" id="PTHR43201">
    <property type="entry name" value="ACYL-COA SYNTHETASE"/>
    <property type="match status" value="1"/>
</dbReference>
<dbReference type="GO" id="GO:0031956">
    <property type="term" value="F:medium-chain fatty acid-CoA ligase activity"/>
    <property type="evidence" value="ECO:0007669"/>
    <property type="project" value="TreeGrafter"/>
</dbReference>
<dbReference type="Pfam" id="PF00501">
    <property type="entry name" value="AMP-binding"/>
    <property type="match status" value="1"/>
</dbReference>
<dbReference type="AlphaFoldDB" id="A0AAN7FA03"/>
<dbReference type="InterPro" id="IPR045851">
    <property type="entry name" value="AMP-bd_C_sf"/>
</dbReference>
<organism evidence="4 5">
    <name type="scientific">Quercus rubra</name>
    <name type="common">Northern red oak</name>
    <name type="synonym">Quercus borealis</name>
    <dbReference type="NCBI Taxonomy" id="3512"/>
    <lineage>
        <taxon>Eukaryota</taxon>
        <taxon>Viridiplantae</taxon>
        <taxon>Streptophyta</taxon>
        <taxon>Embryophyta</taxon>
        <taxon>Tracheophyta</taxon>
        <taxon>Spermatophyta</taxon>
        <taxon>Magnoliopsida</taxon>
        <taxon>eudicotyledons</taxon>
        <taxon>Gunneridae</taxon>
        <taxon>Pentapetalae</taxon>
        <taxon>rosids</taxon>
        <taxon>fabids</taxon>
        <taxon>Fagales</taxon>
        <taxon>Fagaceae</taxon>
        <taxon>Quercus</taxon>
    </lineage>
</organism>
<keyword evidence="1" id="KW-0812">Transmembrane</keyword>
<dbReference type="EMBL" id="JAXUIC010000005">
    <property type="protein sequence ID" value="KAK4588960.1"/>
    <property type="molecule type" value="Genomic_DNA"/>
</dbReference>
<keyword evidence="5" id="KW-1185">Reference proteome</keyword>
<evidence type="ECO:0000313" key="5">
    <source>
        <dbReference type="Proteomes" id="UP001324115"/>
    </source>
</evidence>
<accession>A0AAN7FA03</accession>
<evidence type="ECO:0000313" key="4">
    <source>
        <dbReference type="EMBL" id="KAK4588960.1"/>
    </source>
</evidence>
<evidence type="ECO:0000256" key="1">
    <source>
        <dbReference type="SAM" id="Phobius"/>
    </source>
</evidence>
<dbReference type="SUPFAM" id="SSF56801">
    <property type="entry name" value="Acetyl-CoA synthetase-like"/>
    <property type="match status" value="1"/>
</dbReference>
<dbReference type="Pfam" id="PF13193">
    <property type="entry name" value="AMP-binding_C"/>
    <property type="match status" value="1"/>
</dbReference>